<dbReference type="PROSITE" id="PS50053">
    <property type="entry name" value="UBIQUITIN_2"/>
    <property type="match status" value="1"/>
</dbReference>
<evidence type="ECO:0000313" key="3">
    <source>
        <dbReference type="Proteomes" id="UP000094801"/>
    </source>
</evidence>
<dbReference type="OrthoDB" id="428577at2759"/>
<organism evidence="2 3">
    <name type="scientific">[Candida] arabinofermentans NRRL YB-2248</name>
    <dbReference type="NCBI Taxonomy" id="983967"/>
    <lineage>
        <taxon>Eukaryota</taxon>
        <taxon>Fungi</taxon>
        <taxon>Dikarya</taxon>
        <taxon>Ascomycota</taxon>
        <taxon>Saccharomycotina</taxon>
        <taxon>Pichiomycetes</taxon>
        <taxon>Pichiales</taxon>
        <taxon>Pichiaceae</taxon>
        <taxon>Ogataea</taxon>
        <taxon>Ogataea/Candida clade</taxon>
    </lineage>
</organism>
<dbReference type="PANTHER" id="PTHR10666">
    <property type="entry name" value="UBIQUITIN"/>
    <property type="match status" value="1"/>
</dbReference>
<reference evidence="3" key="1">
    <citation type="submission" date="2016-04" db="EMBL/GenBank/DDBJ databases">
        <title>Comparative genomics of biotechnologically important yeasts.</title>
        <authorList>
            <consortium name="DOE Joint Genome Institute"/>
            <person name="Riley R."/>
            <person name="Haridas S."/>
            <person name="Wolfe K.H."/>
            <person name="Lopes M.R."/>
            <person name="Hittinger C.T."/>
            <person name="Goker M."/>
            <person name="Salamov A."/>
            <person name="Wisecaver J."/>
            <person name="Long T.M."/>
            <person name="Aerts A.L."/>
            <person name="Barry K."/>
            <person name="Choi C."/>
            <person name="Clum A."/>
            <person name="Coughlan A.Y."/>
            <person name="Deshpande S."/>
            <person name="Douglass A.P."/>
            <person name="Hanson S.J."/>
            <person name="Klenk H.-P."/>
            <person name="Labutti K."/>
            <person name="Lapidus A."/>
            <person name="Lindquist E."/>
            <person name="Lipzen A."/>
            <person name="Meier-Kolthoff J.P."/>
            <person name="Ohm R.A."/>
            <person name="Otillar R.P."/>
            <person name="Pangilinan J."/>
            <person name="Peng Y."/>
            <person name="Rokas A."/>
            <person name="Rosa C.A."/>
            <person name="Scheuner C."/>
            <person name="Sibirny A.A."/>
            <person name="Slot J.C."/>
            <person name="Stielow J.B."/>
            <person name="Sun H."/>
            <person name="Kurtzman C.P."/>
            <person name="Blackwell M."/>
            <person name="Grigoriev I.V."/>
            <person name="Jeffries T.W."/>
        </authorList>
    </citation>
    <scope>NUCLEOTIDE SEQUENCE [LARGE SCALE GENOMIC DNA]</scope>
    <source>
        <strain evidence="3">NRRL YB-2248</strain>
    </source>
</reference>
<keyword evidence="3" id="KW-1185">Reference proteome</keyword>
<dbReference type="STRING" id="983967.A0A1E4T6Z2"/>
<dbReference type="InterPro" id="IPR000626">
    <property type="entry name" value="Ubiquitin-like_dom"/>
</dbReference>
<name>A0A1E4T6Z2_9ASCO</name>
<dbReference type="Pfam" id="PF00240">
    <property type="entry name" value="ubiquitin"/>
    <property type="match status" value="1"/>
</dbReference>
<evidence type="ECO:0000313" key="2">
    <source>
        <dbReference type="EMBL" id="ODV87481.1"/>
    </source>
</evidence>
<dbReference type="InterPro" id="IPR019956">
    <property type="entry name" value="Ubiquitin_dom"/>
</dbReference>
<dbReference type="FunFam" id="3.10.20.90:FF:000306">
    <property type="entry name" value="Putative ubiquitin-like protein"/>
    <property type="match status" value="1"/>
</dbReference>
<dbReference type="Gene3D" id="3.10.20.90">
    <property type="entry name" value="Phosphatidylinositol 3-kinase Catalytic Subunit, Chain A, domain 1"/>
    <property type="match status" value="1"/>
</dbReference>
<gene>
    <name evidence="2" type="ORF">CANARDRAFT_26880</name>
</gene>
<dbReference type="SMART" id="SM00213">
    <property type="entry name" value="UBQ"/>
    <property type="match status" value="1"/>
</dbReference>
<protein>
    <recommendedName>
        <fullName evidence="1">Ubiquitin-like domain-containing protein</fullName>
    </recommendedName>
</protein>
<dbReference type="AlphaFoldDB" id="A0A1E4T6Z2"/>
<feature type="domain" description="Ubiquitin-like" evidence="1">
    <location>
        <begin position="2"/>
        <end position="77"/>
    </location>
</feature>
<dbReference type="InterPro" id="IPR050158">
    <property type="entry name" value="Ubiquitin_ubiquitin-like"/>
</dbReference>
<accession>A0A1E4T6Z2</accession>
<dbReference type="InterPro" id="IPR029071">
    <property type="entry name" value="Ubiquitin-like_domsf"/>
</dbReference>
<evidence type="ECO:0000259" key="1">
    <source>
        <dbReference type="PROSITE" id="PS50053"/>
    </source>
</evidence>
<proteinExistence type="predicted"/>
<dbReference type="Proteomes" id="UP000094801">
    <property type="component" value="Unassembled WGS sequence"/>
</dbReference>
<sequence>MVEIKVRSLTGRIIRIDVDLTEKVINLKETIEVKEGIPPHQQKFLFAGKQLDDDKTLEECGIAAGADLHLVLSLRGGC</sequence>
<dbReference type="EMBL" id="KV453848">
    <property type="protein sequence ID" value="ODV87481.1"/>
    <property type="molecule type" value="Genomic_DNA"/>
</dbReference>
<dbReference type="PRINTS" id="PR00348">
    <property type="entry name" value="UBIQUITIN"/>
</dbReference>
<dbReference type="SUPFAM" id="SSF54236">
    <property type="entry name" value="Ubiquitin-like"/>
    <property type="match status" value="1"/>
</dbReference>